<reference evidence="1" key="1">
    <citation type="submission" date="2020-05" db="EMBL/GenBank/DDBJ databases">
        <title>Large-scale comparative analyses of tick genomes elucidate their genetic diversity and vector capacities.</title>
        <authorList>
            <person name="Jia N."/>
            <person name="Wang J."/>
            <person name="Shi W."/>
            <person name="Du L."/>
            <person name="Sun Y."/>
            <person name="Zhan W."/>
            <person name="Jiang J."/>
            <person name="Wang Q."/>
            <person name="Zhang B."/>
            <person name="Ji P."/>
            <person name="Sakyi L.B."/>
            <person name="Cui X."/>
            <person name="Yuan T."/>
            <person name="Jiang B."/>
            <person name="Yang W."/>
            <person name="Lam T.T.-Y."/>
            <person name="Chang Q."/>
            <person name="Ding S."/>
            <person name="Wang X."/>
            <person name="Zhu J."/>
            <person name="Ruan X."/>
            <person name="Zhao L."/>
            <person name="Wei J."/>
            <person name="Que T."/>
            <person name="Du C."/>
            <person name="Cheng J."/>
            <person name="Dai P."/>
            <person name="Han X."/>
            <person name="Huang E."/>
            <person name="Gao Y."/>
            <person name="Liu J."/>
            <person name="Shao H."/>
            <person name="Ye R."/>
            <person name="Li L."/>
            <person name="Wei W."/>
            <person name="Wang X."/>
            <person name="Wang C."/>
            <person name="Yang T."/>
            <person name="Huo Q."/>
            <person name="Li W."/>
            <person name="Guo W."/>
            <person name="Chen H."/>
            <person name="Zhou L."/>
            <person name="Ni X."/>
            <person name="Tian J."/>
            <person name="Zhou Y."/>
            <person name="Sheng Y."/>
            <person name="Liu T."/>
            <person name="Pan Y."/>
            <person name="Xia L."/>
            <person name="Li J."/>
            <person name="Zhao F."/>
            <person name="Cao W."/>
        </authorList>
    </citation>
    <scope>NUCLEOTIDE SEQUENCE</scope>
    <source>
        <strain evidence="1">Hyas-2018</strain>
    </source>
</reference>
<sequence>MEPVRPLSRSSVNATWATTESGFTNPEVSRAIHTDRRSETPCRWRRSPGPASSRLQPRRKCRLLKESASTDRWTNGAAPESPKTPPLPQRGTRVRGPAPPTGAPPGSER</sequence>
<evidence type="ECO:0000313" key="1">
    <source>
        <dbReference type="EMBL" id="KAH6926519.1"/>
    </source>
</evidence>
<accession>A0ACB7RXG2</accession>
<keyword evidence="2" id="KW-1185">Reference proteome</keyword>
<dbReference type="EMBL" id="CM023487">
    <property type="protein sequence ID" value="KAH6926519.1"/>
    <property type="molecule type" value="Genomic_DNA"/>
</dbReference>
<proteinExistence type="predicted"/>
<protein>
    <submittedName>
        <fullName evidence="1">Uncharacterized protein</fullName>
    </submittedName>
</protein>
<gene>
    <name evidence="1" type="ORF">HPB50_019277</name>
</gene>
<evidence type="ECO:0000313" key="2">
    <source>
        <dbReference type="Proteomes" id="UP000821845"/>
    </source>
</evidence>
<comment type="caution">
    <text evidence="1">The sequence shown here is derived from an EMBL/GenBank/DDBJ whole genome shotgun (WGS) entry which is preliminary data.</text>
</comment>
<organism evidence="1 2">
    <name type="scientific">Hyalomma asiaticum</name>
    <name type="common">Tick</name>
    <dbReference type="NCBI Taxonomy" id="266040"/>
    <lineage>
        <taxon>Eukaryota</taxon>
        <taxon>Metazoa</taxon>
        <taxon>Ecdysozoa</taxon>
        <taxon>Arthropoda</taxon>
        <taxon>Chelicerata</taxon>
        <taxon>Arachnida</taxon>
        <taxon>Acari</taxon>
        <taxon>Parasitiformes</taxon>
        <taxon>Ixodida</taxon>
        <taxon>Ixodoidea</taxon>
        <taxon>Ixodidae</taxon>
        <taxon>Hyalomminae</taxon>
        <taxon>Hyalomma</taxon>
    </lineage>
</organism>
<dbReference type="Proteomes" id="UP000821845">
    <property type="component" value="Chromosome 7"/>
</dbReference>
<name>A0ACB7RXG2_HYAAI</name>